<evidence type="ECO:0000259" key="2">
    <source>
        <dbReference type="SMART" id="SM00754"/>
    </source>
</evidence>
<evidence type="ECO:0000313" key="4">
    <source>
        <dbReference type="Proteomes" id="UP000321306"/>
    </source>
</evidence>
<feature type="domain" description="CHRD" evidence="2">
    <location>
        <begin position="28"/>
        <end position="149"/>
    </location>
</feature>
<evidence type="ECO:0000313" key="3">
    <source>
        <dbReference type="EMBL" id="GEM46478.1"/>
    </source>
</evidence>
<dbReference type="SMART" id="SM00754">
    <property type="entry name" value="CHRD"/>
    <property type="match status" value="1"/>
</dbReference>
<dbReference type="EMBL" id="BJXB01000008">
    <property type="protein sequence ID" value="GEM46478.1"/>
    <property type="molecule type" value="Genomic_DNA"/>
</dbReference>
<dbReference type="Proteomes" id="UP000321306">
    <property type="component" value="Unassembled WGS sequence"/>
</dbReference>
<keyword evidence="1" id="KW-0732">Signal</keyword>
<dbReference type="Pfam" id="PF07452">
    <property type="entry name" value="CHRD"/>
    <property type="match status" value="1"/>
</dbReference>
<organism evidence="3 4">
    <name type="scientific">Deinococcus cellulosilyticus (strain DSM 18568 / NBRC 106333 / KACC 11606 / 5516J-15)</name>
    <dbReference type="NCBI Taxonomy" id="1223518"/>
    <lineage>
        <taxon>Bacteria</taxon>
        <taxon>Thermotogati</taxon>
        <taxon>Deinococcota</taxon>
        <taxon>Deinococci</taxon>
        <taxon>Deinococcales</taxon>
        <taxon>Deinococcaceae</taxon>
        <taxon>Deinococcus</taxon>
    </lineage>
</organism>
<proteinExistence type="predicted"/>
<name>A0A511N1X8_DEIC1</name>
<protein>
    <submittedName>
        <fullName evidence="3">CHRD domain-containing protein</fullName>
    </submittedName>
</protein>
<sequence>MNKLYLALGFVAFGLAACNNTPTAPGVPTYNANLTSGKEIPAPTVPNDYKGAGSVKATWDGKKLTVTGNYAALTGPATAAHIHEGQPGVAGDPVCPLKVTADATDNKKGTLSNDGDCALNEDKLRFGFYYVNIHTAANTSGEIRGQLTK</sequence>
<keyword evidence="4" id="KW-1185">Reference proteome</keyword>
<dbReference type="PROSITE" id="PS51257">
    <property type="entry name" value="PROKAR_LIPOPROTEIN"/>
    <property type="match status" value="1"/>
</dbReference>
<accession>A0A511N1X8</accession>
<feature type="chain" id="PRO_5022230498" evidence="1">
    <location>
        <begin position="17"/>
        <end position="149"/>
    </location>
</feature>
<reference evidence="3 4" key="1">
    <citation type="submission" date="2019-07" db="EMBL/GenBank/DDBJ databases">
        <title>Whole genome shotgun sequence of Deinococcus cellulosilyticus NBRC 106333.</title>
        <authorList>
            <person name="Hosoyama A."/>
            <person name="Uohara A."/>
            <person name="Ohji S."/>
            <person name="Ichikawa N."/>
        </authorList>
    </citation>
    <scope>NUCLEOTIDE SEQUENCE [LARGE SCALE GENOMIC DNA]</scope>
    <source>
        <strain evidence="3 4">NBRC 106333</strain>
    </source>
</reference>
<evidence type="ECO:0000256" key="1">
    <source>
        <dbReference type="SAM" id="SignalP"/>
    </source>
</evidence>
<dbReference type="RefSeq" id="WP_186815954.1">
    <property type="nucleotide sequence ID" value="NZ_BJXB01000008.1"/>
</dbReference>
<comment type="caution">
    <text evidence="3">The sequence shown here is derived from an EMBL/GenBank/DDBJ whole genome shotgun (WGS) entry which is preliminary data.</text>
</comment>
<gene>
    <name evidence="3" type="ORF">DC3_21130</name>
</gene>
<dbReference type="AlphaFoldDB" id="A0A511N1X8"/>
<feature type="signal peptide" evidence="1">
    <location>
        <begin position="1"/>
        <end position="16"/>
    </location>
</feature>
<dbReference type="InterPro" id="IPR010895">
    <property type="entry name" value="CHRD"/>
</dbReference>